<keyword evidence="8 13" id="KW-0472">Membrane</keyword>
<evidence type="ECO:0000313" key="16">
    <source>
        <dbReference type="Proteomes" id="UP001608902"/>
    </source>
</evidence>
<reference evidence="15 16" key="1">
    <citation type="submission" date="2024-08" db="EMBL/GenBank/DDBJ databases">
        <title>Gnathostoma spinigerum genome.</title>
        <authorList>
            <person name="Gonzalez-Bertolin B."/>
            <person name="Monzon S."/>
            <person name="Zaballos A."/>
            <person name="Jimenez P."/>
            <person name="Dekumyoy P."/>
            <person name="Varona S."/>
            <person name="Cuesta I."/>
            <person name="Sumanam S."/>
            <person name="Adisakwattana P."/>
            <person name="Gasser R.B."/>
            <person name="Hernandez-Gonzalez A."/>
            <person name="Young N.D."/>
            <person name="Perteguer M.J."/>
        </authorList>
    </citation>
    <scope>NUCLEOTIDE SEQUENCE [LARGE SCALE GENOMIC DNA]</scope>
    <source>
        <strain evidence="15">AL3</strain>
        <tissue evidence="15">Liver</tissue>
    </source>
</reference>
<keyword evidence="16" id="KW-1185">Reference proteome</keyword>
<evidence type="ECO:0000256" key="10">
    <source>
        <dbReference type="ARBA" id="ARBA00047280"/>
    </source>
</evidence>
<keyword evidence="7 13" id="KW-1133">Transmembrane helix</keyword>
<evidence type="ECO:0000256" key="12">
    <source>
        <dbReference type="ARBA" id="ARBA00049763"/>
    </source>
</evidence>
<evidence type="ECO:0000256" key="5">
    <source>
        <dbReference type="ARBA" id="ARBA00022801"/>
    </source>
</evidence>
<dbReference type="PANTHER" id="PTHR13046:SF0">
    <property type="entry name" value="CAAX PRENYL PROTEASE 2"/>
    <property type="match status" value="1"/>
</dbReference>
<comment type="catalytic activity">
    <reaction evidence="10">
        <text>Hydrolyzes the peptide bond -P2-(S-farnesyl or geranylgeranyl)C-P1'-P2'-P3'-COOH where P1' and P2' are amino acids with aliphatic sidechains and P3' is any C-terminal residue.</text>
        <dbReference type="EC" id="3.4.26.1"/>
    </reaction>
</comment>
<feature type="transmembrane region" description="Helical" evidence="13">
    <location>
        <begin position="258"/>
        <end position="277"/>
    </location>
</feature>
<feature type="transmembrane region" description="Helical" evidence="13">
    <location>
        <begin position="126"/>
        <end position="148"/>
    </location>
</feature>
<accession>A0ABD6E4J0</accession>
<comment type="caution">
    <text evidence="15">The sequence shown here is derived from an EMBL/GenBank/DDBJ whole genome shotgun (WGS) entry which is preliminary data.</text>
</comment>
<feature type="transmembrane region" description="Helical" evidence="13">
    <location>
        <begin position="88"/>
        <end position="106"/>
    </location>
</feature>
<keyword evidence="3" id="KW-0645">Protease</keyword>
<evidence type="ECO:0000259" key="14">
    <source>
        <dbReference type="Pfam" id="PF02517"/>
    </source>
</evidence>
<organism evidence="15 16">
    <name type="scientific">Gnathostoma spinigerum</name>
    <dbReference type="NCBI Taxonomy" id="75299"/>
    <lineage>
        <taxon>Eukaryota</taxon>
        <taxon>Metazoa</taxon>
        <taxon>Ecdysozoa</taxon>
        <taxon>Nematoda</taxon>
        <taxon>Chromadorea</taxon>
        <taxon>Rhabditida</taxon>
        <taxon>Spirurina</taxon>
        <taxon>Gnathostomatomorpha</taxon>
        <taxon>Gnathostomatoidea</taxon>
        <taxon>Gnathostomatidae</taxon>
        <taxon>Gnathostoma</taxon>
    </lineage>
</organism>
<evidence type="ECO:0000256" key="6">
    <source>
        <dbReference type="ARBA" id="ARBA00022824"/>
    </source>
</evidence>
<evidence type="ECO:0000256" key="13">
    <source>
        <dbReference type="SAM" id="Phobius"/>
    </source>
</evidence>
<evidence type="ECO:0000256" key="9">
    <source>
        <dbReference type="ARBA" id="ARBA00032607"/>
    </source>
</evidence>
<evidence type="ECO:0000256" key="8">
    <source>
        <dbReference type="ARBA" id="ARBA00023136"/>
    </source>
</evidence>
<evidence type="ECO:0000313" key="15">
    <source>
        <dbReference type="EMBL" id="MFH4974331.1"/>
    </source>
</evidence>
<dbReference type="GO" id="GO:0005789">
    <property type="term" value="C:endoplasmic reticulum membrane"/>
    <property type="evidence" value="ECO:0007669"/>
    <property type="project" value="UniProtKB-SubCell"/>
</dbReference>
<feature type="transmembrane region" description="Helical" evidence="13">
    <location>
        <begin position="289"/>
        <end position="309"/>
    </location>
</feature>
<dbReference type="GO" id="GO:0080120">
    <property type="term" value="P:CAAX-box protein maturation"/>
    <property type="evidence" value="ECO:0007669"/>
    <property type="project" value="UniProtKB-ARBA"/>
</dbReference>
<dbReference type="GO" id="GO:0004175">
    <property type="term" value="F:endopeptidase activity"/>
    <property type="evidence" value="ECO:0007669"/>
    <property type="project" value="UniProtKB-ARBA"/>
</dbReference>
<feature type="transmembrane region" description="Helical" evidence="13">
    <location>
        <begin position="12"/>
        <end position="31"/>
    </location>
</feature>
<comment type="similarity">
    <text evidence="2">Belongs to the peptidase U48 family.</text>
</comment>
<keyword evidence="6" id="KW-0256">Endoplasmic reticulum</keyword>
<evidence type="ECO:0000256" key="2">
    <source>
        <dbReference type="ARBA" id="ARBA00006897"/>
    </source>
</evidence>
<dbReference type="Proteomes" id="UP001608902">
    <property type="component" value="Unassembled WGS sequence"/>
</dbReference>
<feature type="transmembrane region" description="Helical" evidence="13">
    <location>
        <begin position="51"/>
        <end position="76"/>
    </location>
</feature>
<dbReference type="Pfam" id="PF02517">
    <property type="entry name" value="Rce1-like"/>
    <property type="match status" value="1"/>
</dbReference>
<dbReference type="EMBL" id="JBGFUD010000348">
    <property type="protein sequence ID" value="MFH4974331.1"/>
    <property type="molecule type" value="Genomic_DNA"/>
</dbReference>
<comment type="subcellular location">
    <subcellularLocation>
        <location evidence="1">Endoplasmic reticulum membrane</location>
        <topology evidence="1">Multi-pass membrane protein</topology>
    </subcellularLocation>
</comment>
<name>A0ABD6E4J0_9BILA</name>
<gene>
    <name evidence="15" type="ORF">AB6A40_001040</name>
</gene>
<evidence type="ECO:0000256" key="3">
    <source>
        <dbReference type="ARBA" id="ARBA00022670"/>
    </source>
</evidence>
<evidence type="ECO:0000256" key="11">
    <source>
        <dbReference type="ARBA" id="ARBA00049729"/>
    </source>
</evidence>
<keyword evidence="4 13" id="KW-0812">Transmembrane</keyword>
<dbReference type="PANTHER" id="PTHR13046">
    <property type="entry name" value="PROTEASE U48 CAAX PRENYL PROTEASE RCE1"/>
    <property type="match status" value="1"/>
</dbReference>
<evidence type="ECO:0000256" key="1">
    <source>
        <dbReference type="ARBA" id="ARBA00004477"/>
    </source>
</evidence>
<evidence type="ECO:0000256" key="7">
    <source>
        <dbReference type="ARBA" id="ARBA00022989"/>
    </source>
</evidence>
<dbReference type="EC" id="3.4.26.1" evidence="11"/>
<sequence length="323" mass="36572">MITLMSTLISSLKLWCGNQSILIFLSVIAFVRSADSDALSYPDSVHWMETLFHLGFAVAISCSYVTLIHAFDYNGVDRNDPISIKRRFVAVVVNNISGIGITYFILKRRMASPFVAMGFHLSGFMFALILPSLLTSVIYFGSLFSLCLERSLRIKSLLDLWHQSSDLIWIRNVIMAPLTEEIAFRACTATLIRQCFSPNQTMFLAPLPFALSHLHHIPDDMRKGASKNEAVLYRVFQLSYVYLFGVYATFLFVRTGHIITPILSHAICNMMGLPYFDCSHDCLSYPKRLLILVVHVVGFVVWIVLLYPITDPVLYSEQLVFSS</sequence>
<dbReference type="AlphaFoldDB" id="A0ABD6E4J0"/>
<protein>
    <recommendedName>
        <fullName evidence="12">CAAX prenyl protease 2</fullName>
        <ecNumber evidence="11">3.4.26.1</ecNumber>
    </recommendedName>
    <alternativeName>
        <fullName evidence="9">Farnesylated proteins-converting enzyme 2</fullName>
    </alternativeName>
</protein>
<feature type="transmembrane region" description="Helical" evidence="13">
    <location>
        <begin position="231"/>
        <end position="252"/>
    </location>
</feature>
<proteinExistence type="inferred from homology"/>
<dbReference type="GO" id="GO:0006508">
    <property type="term" value="P:proteolysis"/>
    <property type="evidence" value="ECO:0007669"/>
    <property type="project" value="UniProtKB-KW"/>
</dbReference>
<keyword evidence="5" id="KW-0378">Hydrolase</keyword>
<dbReference type="InterPro" id="IPR003675">
    <property type="entry name" value="Rce1/LyrA-like_dom"/>
</dbReference>
<evidence type="ECO:0000256" key="4">
    <source>
        <dbReference type="ARBA" id="ARBA00022692"/>
    </source>
</evidence>
<feature type="domain" description="CAAX prenyl protease 2/Lysostaphin resistance protein A-like" evidence="14">
    <location>
        <begin position="167"/>
        <end position="271"/>
    </location>
</feature>
<dbReference type="InterPro" id="IPR039731">
    <property type="entry name" value="Rce1"/>
</dbReference>